<keyword evidence="2" id="KW-0472">Membrane</keyword>
<feature type="transmembrane region" description="Helical" evidence="2">
    <location>
        <begin position="12"/>
        <end position="35"/>
    </location>
</feature>
<feature type="region of interest" description="Disordered" evidence="1">
    <location>
        <begin position="233"/>
        <end position="257"/>
    </location>
</feature>
<dbReference type="Proteomes" id="UP001203297">
    <property type="component" value="Unassembled WGS sequence"/>
</dbReference>
<name>A0AAD4QP79_9AGAM</name>
<sequence length="257" mass="27621">MAGTAPKSPFPLSFVIGVLVAIALSALAFISVVAWRSFRNRHKFEPSNDTIPLPALLEEGMLAQGALDFFCRGPSSRLGGIPTSSAVKADEVAGPPQSQLPSHQRAENGAAQDGLQLLDPQHSIHTNIPLSVDGVHHVEKRAGCTESVRNRTYPGSNGDMIVEIGGSQPLFFPTPPKIILLPQALRMSGGKLSISTVWSQESMSPREKKPVVPLRPLPLLPVPQRISLPCIMTPRSPSLRSTSSLPRSPGQSEFDDY</sequence>
<comment type="caution">
    <text evidence="3">The sequence shown here is derived from an EMBL/GenBank/DDBJ whole genome shotgun (WGS) entry which is preliminary data.</text>
</comment>
<keyword evidence="2" id="KW-1133">Transmembrane helix</keyword>
<feature type="compositionally biased region" description="Low complexity" evidence="1">
    <location>
        <begin position="233"/>
        <end position="249"/>
    </location>
</feature>
<evidence type="ECO:0000256" key="1">
    <source>
        <dbReference type="SAM" id="MobiDB-lite"/>
    </source>
</evidence>
<feature type="region of interest" description="Disordered" evidence="1">
    <location>
        <begin position="89"/>
        <end position="109"/>
    </location>
</feature>
<evidence type="ECO:0000313" key="3">
    <source>
        <dbReference type="EMBL" id="KAI0301934.1"/>
    </source>
</evidence>
<dbReference type="EMBL" id="WTXG01000012">
    <property type="protein sequence ID" value="KAI0301934.1"/>
    <property type="molecule type" value="Genomic_DNA"/>
</dbReference>
<evidence type="ECO:0000313" key="4">
    <source>
        <dbReference type="Proteomes" id="UP001203297"/>
    </source>
</evidence>
<accession>A0AAD4QP79</accession>
<evidence type="ECO:0000256" key="2">
    <source>
        <dbReference type="SAM" id="Phobius"/>
    </source>
</evidence>
<reference evidence="3" key="1">
    <citation type="journal article" date="2022" name="New Phytol.">
        <title>Evolutionary transition to the ectomycorrhizal habit in the genomes of a hyperdiverse lineage of mushroom-forming fungi.</title>
        <authorList>
            <person name="Looney B."/>
            <person name="Miyauchi S."/>
            <person name="Morin E."/>
            <person name="Drula E."/>
            <person name="Courty P.E."/>
            <person name="Kohler A."/>
            <person name="Kuo A."/>
            <person name="LaButti K."/>
            <person name="Pangilinan J."/>
            <person name="Lipzen A."/>
            <person name="Riley R."/>
            <person name="Andreopoulos W."/>
            <person name="He G."/>
            <person name="Johnson J."/>
            <person name="Nolan M."/>
            <person name="Tritt A."/>
            <person name="Barry K.W."/>
            <person name="Grigoriev I.V."/>
            <person name="Nagy L.G."/>
            <person name="Hibbett D."/>
            <person name="Henrissat B."/>
            <person name="Matheny P.B."/>
            <person name="Labbe J."/>
            <person name="Martin F.M."/>
        </authorList>
    </citation>
    <scope>NUCLEOTIDE SEQUENCE</scope>
    <source>
        <strain evidence="3">BPL690</strain>
    </source>
</reference>
<keyword evidence="2" id="KW-0812">Transmembrane</keyword>
<proteinExistence type="predicted"/>
<dbReference type="AlphaFoldDB" id="A0AAD4QP79"/>
<gene>
    <name evidence="3" type="ORF">B0F90DRAFT_1816814</name>
</gene>
<organism evidence="3 4">
    <name type="scientific">Multifurca ochricompacta</name>
    <dbReference type="NCBI Taxonomy" id="376703"/>
    <lineage>
        <taxon>Eukaryota</taxon>
        <taxon>Fungi</taxon>
        <taxon>Dikarya</taxon>
        <taxon>Basidiomycota</taxon>
        <taxon>Agaricomycotina</taxon>
        <taxon>Agaricomycetes</taxon>
        <taxon>Russulales</taxon>
        <taxon>Russulaceae</taxon>
        <taxon>Multifurca</taxon>
    </lineage>
</organism>
<keyword evidence="4" id="KW-1185">Reference proteome</keyword>
<protein>
    <submittedName>
        <fullName evidence="3">Uncharacterized protein</fullName>
    </submittedName>
</protein>